<proteinExistence type="predicted"/>
<feature type="chain" id="PRO_5045323040" evidence="1">
    <location>
        <begin position="20"/>
        <end position="289"/>
    </location>
</feature>
<evidence type="ECO:0000313" key="3">
    <source>
        <dbReference type="EMBL" id="MBM6733864.1"/>
    </source>
</evidence>
<organism evidence="3 4">
    <name type="scientific">Mediterranea massiliensis</name>
    <dbReference type="NCBI Taxonomy" id="1841865"/>
    <lineage>
        <taxon>Bacteria</taxon>
        <taxon>Pseudomonadati</taxon>
        <taxon>Bacteroidota</taxon>
        <taxon>Bacteroidia</taxon>
        <taxon>Bacteroidales</taxon>
        <taxon>Bacteroidaceae</taxon>
        <taxon>Mediterranea</taxon>
    </lineage>
</organism>
<sequence length="289" mass="32452">MKKLSYLFLLLLAFVYAGCAETEQPYVGYVVIERAVVEAEANSTATITADTDIDSPIEIKSIDFGEGVDEWCTISTSGKEITVTTTQANTGANYRTATVNVKCGYWLKSFQVLQKYAGQEYLQYDWTRWTATGNSVESSDGGGYSSLFSDDRTTYWHNQYNVVEEEEVPSLPYWIVVDMQEELEIAKFDIGRRYYAGNGNNYGSVKTLKLYASTDNENFTEVGGFTFTFPWTAPDGTVVEGPNSPLIPAYEEIFPAEPVKARYMKIEITETNTSNNACQIAYFKAYEKI</sequence>
<dbReference type="InterPro" id="IPR000421">
    <property type="entry name" value="FA58C"/>
</dbReference>
<reference evidence="3 4" key="1">
    <citation type="journal article" date="2021" name="Sci. Rep.">
        <title>The distribution of antibiotic resistance genes in chicken gut microbiota commensals.</title>
        <authorList>
            <person name="Juricova H."/>
            <person name="Matiasovicova J."/>
            <person name="Kubasova T."/>
            <person name="Cejkova D."/>
            <person name="Rychlik I."/>
        </authorList>
    </citation>
    <scope>NUCLEOTIDE SEQUENCE [LARGE SCALE GENOMIC DNA]</scope>
    <source>
        <strain evidence="3 4">An772</strain>
    </source>
</reference>
<keyword evidence="4" id="KW-1185">Reference proteome</keyword>
<evidence type="ECO:0000259" key="2">
    <source>
        <dbReference type="PROSITE" id="PS50022"/>
    </source>
</evidence>
<gene>
    <name evidence="3" type="ORF">H7U35_01300</name>
</gene>
<dbReference type="Pfam" id="PF00754">
    <property type="entry name" value="F5_F8_type_C"/>
    <property type="match status" value="1"/>
</dbReference>
<dbReference type="Pfam" id="PF13004">
    <property type="entry name" value="BACON"/>
    <property type="match status" value="1"/>
</dbReference>
<keyword evidence="1" id="KW-0732">Signal</keyword>
<dbReference type="InterPro" id="IPR008979">
    <property type="entry name" value="Galactose-bd-like_sf"/>
</dbReference>
<dbReference type="PROSITE" id="PS50022">
    <property type="entry name" value="FA58C_3"/>
    <property type="match status" value="1"/>
</dbReference>
<dbReference type="RefSeq" id="WP_205094392.1">
    <property type="nucleotide sequence ID" value="NZ_JACLYZ010000002.1"/>
</dbReference>
<dbReference type="Proteomes" id="UP000766986">
    <property type="component" value="Unassembled WGS sequence"/>
</dbReference>
<feature type="signal peptide" evidence="1">
    <location>
        <begin position="1"/>
        <end position="19"/>
    </location>
</feature>
<protein>
    <submittedName>
        <fullName evidence="3">Discoidin domain-containing protein</fullName>
    </submittedName>
</protein>
<feature type="domain" description="F5/8 type C" evidence="2">
    <location>
        <begin position="112"/>
        <end position="285"/>
    </location>
</feature>
<accession>A0ABS2DWJ1</accession>
<comment type="caution">
    <text evidence="3">The sequence shown here is derived from an EMBL/GenBank/DDBJ whole genome shotgun (WGS) entry which is preliminary data.</text>
</comment>
<evidence type="ECO:0000256" key="1">
    <source>
        <dbReference type="SAM" id="SignalP"/>
    </source>
</evidence>
<dbReference type="Gene3D" id="2.60.120.260">
    <property type="entry name" value="Galactose-binding domain-like"/>
    <property type="match status" value="1"/>
</dbReference>
<name>A0ABS2DWJ1_9BACT</name>
<evidence type="ECO:0000313" key="4">
    <source>
        <dbReference type="Proteomes" id="UP000766986"/>
    </source>
</evidence>
<dbReference type="InterPro" id="IPR024361">
    <property type="entry name" value="BACON"/>
</dbReference>
<dbReference type="EMBL" id="JACLYZ010000002">
    <property type="protein sequence ID" value="MBM6733864.1"/>
    <property type="molecule type" value="Genomic_DNA"/>
</dbReference>
<dbReference type="SUPFAM" id="SSF49785">
    <property type="entry name" value="Galactose-binding domain-like"/>
    <property type="match status" value="1"/>
</dbReference>